<keyword evidence="2" id="KW-1185">Reference proteome</keyword>
<dbReference type="Proteomes" id="UP000192929">
    <property type="component" value="Unassembled WGS sequence"/>
</dbReference>
<reference evidence="2" key="1">
    <citation type="submission" date="2017-04" db="EMBL/GenBank/DDBJ databases">
        <authorList>
            <person name="Varghese N."/>
            <person name="Submissions S."/>
        </authorList>
    </citation>
    <scope>NUCLEOTIDE SEQUENCE [LARGE SCALE GENOMIC DNA]</scope>
    <source>
        <strain evidence="2">NIO-1021</strain>
    </source>
</reference>
<evidence type="ECO:0000313" key="2">
    <source>
        <dbReference type="Proteomes" id="UP000192929"/>
    </source>
</evidence>
<organism evidence="1 2">
    <name type="scientific">Kocuria marina subsp. indica</name>
    <dbReference type="NCBI Taxonomy" id="1049583"/>
    <lineage>
        <taxon>Bacteria</taxon>
        <taxon>Bacillati</taxon>
        <taxon>Actinomycetota</taxon>
        <taxon>Actinomycetes</taxon>
        <taxon>Micrococcales</taxon>
        <taxon>Micrococcaceae</taxon>
        <taxon>Kocuria</taxon>
    </lineage>
</organism>
<evidence type="ECO:0000313" key="1">
    <source>
        <dbReference type="EMBL" id="SME90979.1"/>
    </source>
</evidence>
<dbReference type="EMBL" id="FXAC01000001">
    <property type="protein sequence ID" value="SME90979.1"/>
    <property type="molecule type" value="Genomic_DNA"/>
</dbReference>
<sequence length="255" mass="27658">MKGTVARNYLGTVPPKARVIVVVTYRDGDGRQLALPQSPLRESFTGLQLLTQQLLGDARGIISGWDQDFSIGQLGPSTFEIEVRAEAPKRVSLRRLATMTKHVMVLGLLEHLTDVLIDLGDAACFMAGHPTAHLRYIDGYYGPYYEFIQDGQAVKTIDARLLELLVAPGSVDGIRAVVANLKQPGVAYATVAKRVPGLDYVSHVQVPANEHLRDFANGGPLPFSQACLDAARAQALSEQKADSSSSEAYDGREQN</sequence>
<protein>
    <submittedName>
        <fullName evidence="1">Uncharacterized protein</fullName>
    </submittedName>
</protein>
<gene>
    <name evidence="1" type="ORF">SAMN06296028_101298</name>
</gene>
<proteinExistence type="predicted"/>
<accession>A0A1X7C6R3</accession>
<dbReference type="AlphaFoldDB" id="A0A1X7C6R3"/>
<name>A0A1X7C6R3_9MICC</name>